<keyword evidence="2" id="KW-1185">Reference proteome</keyword>
<protein>
    <submittedName>
        <fullName evidence="1">Uncharacterized protein</fullName>
    </submittedName>
</protein>
<comment type="caution">
    <text evidence="1">The sequence shown here is derived from an EMBL/GenBank/DDBJ whole genome shotgun (WGS) entry which is preliminary data.</text>
</comment>
<dbReference type="EMBL" id="SMAK01000006">
    <property type="protein sequence ID" value="TCT10039.1"/>
    <property type="molecule type" value="Genomic_DNA"/>
</dbReference>
<name>A0A4R3MCR5_9HYPH</name>
<sequence length="39" mass="3954">MLAGAATLGLLLAAGLALWAVYGDGLYAERLLSMIASCI</sequence>
<evidence type="ECO:0000313" key="1">
    <source>
        <dbReference type="EMBL" id="TCT10039.1"/>
    </source>
</evidence>
<accession>A0A4R3MCR5</accession>
<organism evidence="1 2">
    <name type="scientific">Tepidamorphus gemmatus</name>
    <dbReference type="NCBI Taxonomy" id="747076"/>
    <lineage>
        <taxon>Bacteria</taxon>
        <taxon>Pseudomonadati</taxon>
        <taxon>Pseudomonadota</taxon>
        <taxon>Alphaproteobacteria</taxon>
        <taxon>Hyphomicrobiales</taxon>
        <taxon>Tepidamorphaceae</taxon>
        <taxon>Tepidamorphus</taxon>
    </lineage>
</organism>
<evidence type="ECO:0000313" key="2">
    <source>
        <dbReference type="Proteomes" id="UP000295678"/>
    </source>
</evidence>
<proteinExistence type="predicted"/>
<gene>
    <name evidence="1" type="ORF">EDC22_106234</name>
</gene>
<reference evidence="1 2" key="1">
    <citation type="submission" date="2019-03" db="EMBL/GenBank/DDBJ databases">
        <title>Genomic Encyclopedia of Type Strains, Phase IV (KMG-IV): sequencing the most valuable type-strain genomes for metagenomic binning, comparative biology and taxonomic classification.</title>
        <authorList>
            <person name="Goeker M."/>
        </authorList>
    </citation>
    <scope>NUCLEOTIDE SEQUENCE [LARGE SCALE GENOMIC DNA]</scope>
    <source>
        <strain evidence="1 2">DSM 19345</strain>
    </source>
</reference>
<dbReference type="AlphaFoldDB" id="A0A4R3MCR5"/>
<dbReference type="Proteomes" id="UP000295678">
    <property type="component" value="Unassembled WGS sequence"/>
</dbReference>